<sequence length="298" mass="34320">MIFKFTLFQFLLPGSASPATLGISRPPAAEIPIPRQIWQIFFPPPGSRVIDKRILFSNEWIAMSPGYTYTLVSEHEAAAFIDANFDSRPEIAETYHALKNPALKSDFLRYLLLLARGGIYTDVDTRPIVPLEDWLPADKRRDIRLIIAPEYDESQDPPPQDWMHPVQFCQWTIAAAPNHPILARMVNRTMETLHYVAQQQGTTLDKADFSDFNVLNSTGPVVWSEVVLESIKEMNLNITGFSDFYGVHEQRYYQDVVVMPHESFRGDVLDEWGIGWRKNRRALVRHFYKGGWRKIPLD</sequence>
<dbReference type="OrthoDB" id="409543at2759"/>
<feature type="chain" id="PRO_5008043418" evidence="2">
    <location>
        <begin position="23"/>
        <end position="298"/>
    </location>
</feature>
<keyword evidence="2" id="KW-0732">Signal</keyword>
<protein>
    <submittedName>
        <fullName evidence="3">Initiation-specific alpha-1,6-mannosyltransferase</fullName>
    </submittedName>
</protein>
<dbReference type="PANTHER" id="PTHR31834">
    <property type="entry name" value="INITIATION-SPECIFIC ALPHA-1,6-MANNOSYLTRANSFERASE"/>
    <property type="match status" value="1"/>
</dbReference>
<dbReference type="EMBL" id="LCTW02000220">
    <property type="protein sequence ID" value="KXX76255.1"/>
    <property type="molecule type" value="Genomic_DNA"/>
</dbReference>
<dbReference type="Pfam" id="PF04488">
    <property type="entry name" value="Gly_transf_sug"/>
    <property type="match status" value="1"/>
</dbReference>
<dbReference type="GO" id="GO:0000009">
    <property type="term" value="F:alpha-1,6-mannosyltransferase activity"/>
    <property type="evidence" value="ECO:0007669"/>
    <property type="project" value="InterPro"/>
</dbReference>
<comment type="similarity">
    <text evidence="1">Belongs to the glycosyltransferase 32 family.</text>
</comment>
<gene>
    <name evidence="3" type="ORF">MMYC01_208328</name>
</gene>
<keyword evidence="4" id="KW-1185">Reference proteome</keyword>
<accession>A0A175VY90</accession>
<dbReference type="SUPFAM" id="SSF53448">
    <property type="entry name" value="Nucleotide-diphospho-sugar transferases"/>
    <property type="match status" value="1"/>
</dbReference>
<dbReference type="GO" id="GO:0006487">
    <property type="term" value="P:protein N-linked glycosylation"/>
    <property type="evidence" value="ECO:0007669"/>
    <property type="project" value="TreeGrafter"/>
</dbReference>
<comment type="caution">
    <text evidence="3">The sequence shown here is derived from an EMBL/GenBank/DDBJ whole genome shotgun (WGS) entry which is preliminary data.</text>
</comment>
<dbReference type="InterPro" id="IPR007577">
    <property type="entry name" value="GlycoTrfase_DXD_sugar-bd_CS"/>
</dbReference>
<dbReference type="InterPro" id="IPR029044">
    <property type="entry name" value="Nucleotide-diphossugar_trans"/>
</dbReference>
<name>A0A175VY90_9PEZI</name>
<reference evidence="3 4" key="1">
    <citation type="journal article" date="2016" name="Genome Announc.">
        <title>Genome Sequence of Madurella mycetomatis mm55, Isolated from a Human Mycetoma Case in Sudan.</title>
        <authorList>
            <person name="Smit S."/>
            <person name="Derks M.F."/>
            <person name="Bervoets S."/>
            <person name="Fahal A."/>
            <person name="van Leeuwen W."/>
            <person name="van Belkum A."/>
            <person name="van de Sande W.W."/>
        </authorList>
    </citation>
    <scope>NUCLEOTIDE SEQUENCE [LARGE SCALE GENOMIC DNA]</scope>
    <source>
        <strain evidence="4">mm55</strain>
    </source>
</reference>
<dbReference type="VEuPathDB" id="FungiDB:MMYC01_208328"/>
<organism evidence="3 4">
    <name type="scientific">Madurella mycetomatis</name>
    <dbReference type="NCBI Taxonomy" id="100816"/>
    <lineage>
        <taxon>Eukaryota</taxon>
        <taxon>Fungi</taxon>
        <taxon>Dikarya</taxon>
        <taxon>Ascomycota</taxon>
        <taxon>Pezizomycotina</taxon>
        <taxon>Sordariomycetes</taxon>
        <taxon>Sordariomycetidae</taxon>
        <taxon>Sordariales</taxon>
        <taxon>Sordariales incertae sedis</taxon>
        <taxon>Madurella</taxon>
    </lineage>
</organism>
<dbReference type="Proteomes" id="UP000078237">
    <property type="component" value="Unassembled WGS sequence"/>
</dbReference>
<evidence type="ECO:0000313" key="3">
    <source>
        <dbReference type="EMBL" id="KXX76255.1"/>
    </source>
</evidence>
<dbReference type="InterPro" id="IPR039367">
    <property type="entry name" value="Och1-like"/>
</dbReference>
<feature type="signal peptide" evidence="2">
    <location>
        <begin position="1"/>
        <end position="22"/>
    </location>
</feature>
<dbReference type="Gene3D" id="3.90.550.20">
    <property type="match status" value="1"/>
</dbReference>
<dbReference type="STRING" id="100816.A0A175VY90"/>
<dbReference type="GO" id="GO:0000136">
    <property type="term" value="C:mannan polymerase complex"/>
    <property type="evidence" value="ECO:0007669"/>
    <property type="project" value="TreeGrafter"/>
</dbReference>
<proteinExistence type="inferred from homology"/>
<evidence type="ECO:0000256" key="1">
    <source>
        <dbReference type="ARBA" id="ARBA00009003"/>
    </source>
</evidence>
<dbReference type="AlphaFoldDB" id="A0A175VY90"/>
<evidence type="ECO:0000313" key="4">
    <source>
        <dbReference type="Proteomes" id="UP000078237"/>
    </source>
</evidence>
<dbReference type="PANTHER" id="PTHR31834:SF1">
    <property type="entry name" value="INITIATION-SPECIFIC ALPHA-1,6-MANNOSYLTRANSFERASE"/>
    <property type="match status" value="1"/>
</dbReference>
<evidence type="ECO:0000256" key="2">
    <source>
        <dbReference type="SAM" id="SignalP"/>
    </source>
</evidence>